<accession>A0A510L8W2</accession>
<evidence type="ECO:0008006" key="4">
    <source>
        <dbReference type="Google" id="ProtNLM"/>
    </source>
</evidence>
<organism evidence="2 3">
    <name type="scientific">Leptotrichia hongkongensis</name>
    <dbReference type="NCBI Taxonomy" id="554406"/>
    <lineage>
        <taxon>Bacteria</taxon>
        <taxon>Fusobacteriati</taxon>
        <taxon>Fusobacteriota</taxon>
        <taxon>Fusobacteriia</taxon>
        <taxon>Fusobacteriales</taxon>
        <taxon>Leptotrichiaceae</taxon>
        <taxon>Leptotrichia</taxon>
    </lineage>
</organism>
<dbReference type="Pfam" id="PF10097">
    <property type="entry name" value="DUF2335"/>
    <property type="match status" value="1"/>
</dbReference>
<sequence>MSKRKTNKPPVSQTSKIGTRAVAKSVSFRSAPIPTVEELQGYENIQEGLASRIVAMAENQQKNRQKIELQESESFQKCQEKLVNGAVTYRILGQVIGGIVVLSALIGGIYLLSIGRNLAGYVTMLGAIGGLAISVGLRNKDENKNQSEEEQ</sequence>
<protein>
    <recommendedName>
        <fullName evidence="4">DUF2335 domain-containing protein</fullName>
    </recommendedName>
</protein>
<evidence type="ECO:0000313" key="3">
    <source>
        <dbReference type="Proteomes" id="UP000321561"/>
    </source>
</evidence>
<dbReference type="Proteomes" id="UP000321561">
    <property type="component" value="Chromosome"/>
</dbReference>
<evidence type="ECO:0000313" key="2">
    <source>
        <dbReference type="EMBL" id="BBM60087.1"/>
    </source>
</evidence>
<keyword evidence="1" id="KW-0472">Membrane</keyword>
<name>A0A510L8W2_9FUSO</name>
<dbReference type="OrthoDB" id="2329681at2"/>
<dbReference type="AlphaFoldDB" id="A0A510L8W2"/>
<keyword evidence="1" id="KW-1133">Transmembrane helix</keyword>
<dbReference type="EMBL" id="AP019846">
    <property type="protein sequence ID" value="BBM60087.1"/>
    <property type="molecule type" value="Genomic_DNA"/>
</dbReference>
<proteinExistence type="predicted"/>
<feature type="transmembrane region" description="Helical" evidence="1">
    <location>
        <begin position="91"/>
        <end position="112"/>
    </location>
</feature>
<reference evidence="2 3" key="1">
    <citation type="submission" date="2019-07" db="EMBL/GenBank/DDBJ databases">
        <title>Complete Genome Sequence of Leptotrichia hongkongensis Strain JMUB5056.</title>
        <authorList>
            <person name="Watanabe S."/>
            <person name="Cui L."/>
        </authorList>
    </citation>
    <scope>NUCLEOTIDE SEQUENCE [LARGE SCALE GENOMIC DNA]</scope>
    <source>
        <strain evidence="2 3">JMUB5056</strain>
    </source>
</reference>
<dbReference type="KEGG" id="lhg:JMUB5056_1681"/>
<feature type="transmembrane region" description="Helical" evidence="1">
    <location>
        <begin position="118"/>
        <end position="137"/>
    </location>
</feature>
<dbReference type="RefSeq" id="WP_147005999.1">
    <property type="nucleotide sequence ID" value="NZ_AP019846.1"/>
</dbReference>
<dbReference type="InterPro" id="IPR019284">
    <property type="entry name" value="RP532"/>
</dbReference>
<keyword evidence="1" id="KW-0812">Transmembrane</keyword>
<evidence type="ECO:0000256" key="1">
    <source>
        <dbReference type="SAM" id="Phobius"/>
    </source>
</evidence>
<gene>
    <name evidence="2" type="ORF">JMUB5056_1681</name>
</gene>